<name>A0A2P6Q1M7_ROSCH</name>
<organism evidence="1 2">
    <name type="scientific">Rosa chinensis</name>
    <name type="common">China rose</name>
    <dbReference type="NCBI Taxonomy" id="74649"/>
    <lineage>
        <taxon>Eukaryota</taxon>
        <taxon>Viridiplantae</taxon>
        <taxon>Streptophyta</taxon>
        <taxon>Embryophyta</taxon>
        <taxon>Tracheophyta</taxon>
        <taxon>Spermatophyta</taxon>
        <taxon>Magnoliopsida</taxon>
        <taxon>eudicotyledons</taxon>
        <taxon>Gunneridae</taxon>
        <taxon>Pentapetalae</taxon>
        <taxon>rosids</taxon>
        <taxon>fabids</taxon>
        <taxon>Rosales</taxon>
        <taxon>Rosaceae</taxon>
        <taxon>Rosoideae</taxon>
        <taxon>Rosoideae incertae sedis</taxon>
        <taxon>Rosa</taxon>
    </lineage>
</organism>
<dbReference type="Proteomes" id="UP000238479">
    <property type="component" value="Chromosome 6"/>
</dbReference>
<accession>A0A2P6Q1M7</accession>
<keyword evidence="2" id="KW-1185">Reference proteome</keyword>
<comment type="caution">
    <text evidence="1">The sequence shown here is derived from an EMBL/GenBank/DDBJ whole genome shotgun (WGS) entry which is preliminary data.</text>
</comment>
<protein>
    <submittedName>
        <fullName evidence="1">Uncharacterized protein</fullName>
    </submittedName>
</protein>
<proteinExistence type="predicted"/>
<dbReference type="AlphaFoldDB" id="A0A2P6Q1M7"/>
<reference evidence="1 2" key="1">
    <citation type="journal article" date="2018" name="Nat. Genet.">
        <title>The Rosa genome provides new insights in the design of modern roses.</title>
        <authorList>
            <person name="Bendahmane M."/>
        </authorList>
    </citation>
    <scope>NUCLEOTIDE SEQUENCE [LARGE SCALE GENOMIC DNA]</scope>
    <source>
        <strain evidence="2">cv. Old Blush</strain>
    </source>
</reference>
<gene>
    <name evidence="1" type="ORF">RchiOBHm_Chr6g0312081</name>
</gene>
<sequence length="105" mass="11505">MYNYKKMTLSLSLERATLRSQSALIGGGGTANFLTLEREVSQPRCGSASWIWKGGDVSLSSPFLGDASGWIRRPFNICLDRFGLLDGSEIMMVVILAEMARVSLT</sequence>
<dbReference type="Gramene" id="PRQ28071">
    <property type="protein sequence ID" value="PRQ28071"/>
    <property type="gene ID" value="RchiOBHm_Chr6g0312081"/>
</dbReference>
<dbReference type="EMBL" id="PDCK01000044">
    <property type="protein sequence ID" value="PRQ28071.1"/>
    <property type="molecule type" value="Genomic_DNA"/>
</dbReference>
<evidence type="ECO:0000313" key="1">
    <source>
        <dbReference type="EMBL" id="PRQ28071.1"/>
    </source>
</evidence>
<evidence type="ECO:0000313" key="2">
    <source>
        <dbReference type="Proteomes" id="UP000238479"/>
    </source>
</evidence>